<dbReference type="PATRIC" id="fig|243230.17.peg.2993"/>
<dbReference type="OrthoDB" id="74130at2"/>
<dbReference type="InParanoid" id="Q9RZ48"/>
<organism evidence="2 3">
    <name type="scientific">Deinococcus radiodurans (strain ATCC 13939 / DSM 20539 / JCM 16871 / CCUG 27074 / LMG 4051 / NBRC 15346 / NCIMB 9279 / VKM B-1422 / R1)</name>
    <dbReference type="NCBI Taxonomy" id="243230"/>
    <lineage>
        <taxon>Bacteria</taxon>
        <taxon>Thermotogati</taxon>
        <taxon>Deinococcota</taxon>
        <taxon>Deinococci</taxon>
        <taxon>Deinococcales</taxon>
        <taxon>Deinococcaceae</taxon>
        <taxon>Deinococcus</taxon>
    </lineage>
</organism>
<sequence>MTAELQWGSRGTPTPYPITEEAREALQEQQIEAPEHLVLHLRSATGRERKKFQAALGKCKSEDDLRELLADLLLTRMDEGTDRRIVREVLEDADQTALNQLQYAYVNGVIPEGKALERAVQATAARLTPRTLDALAATSRPSSPPSTAFVPGNGTT</sequence>
<reference evidence="2 3" key="1">
    <citation type="journal article" date="1999" name="Science">
        <title>Genome sequence of the radioresistant bacterium Deinococcus radiodurans R1.</title>
        <authorList>
            <person name="White O."/>
            <person name="Eisen J.A."/>
            <person name="Heidelberg J.F."/>
            <person name="Hickey E.K."/>
            <person name="Peterson J.D."/>
            <person name="Dodson R.J."/>
            <person name="Haft D.H."/>
            <person name="Gwinn M.L."/>
            <person name="Nelson W.C."/>
            <person name="Richardson D.L."/>
            <person name="Moffat K.S."/>
            <person name="Qin H."/>
            <person name="Jiang L."/>
            <person name="Pamphile W."/>
            <person name="Crosby M."/>
            <person name="Shen M."/>
            <person name="Vamathevan J.J."/>
            <person name="Lam P."/>
            <person name="McDonald L."/>
            <person name="Utterback T."/>
            <person name="Zalewski C."/>
            <person name="Makarova K.S."/>
            <person name="Aravind L."/>
            <person name="Daly M.J."/>
            <person name="Minton K.W."/>
            <person name="Fleischmann R.D."/>
            <person name="Ketchum K.A."/>
            <person name="Nelson K.E."/>
            <person name="Salzberg S."/>
            <person name="Smith H.O."/>
            <person name="Venter J.C."/>
            <person name="Fraser C.M."/>
        </authorList>
    </citation>
    <scope>NUCLEOTIDE SEQUENCE [LARGE SCALE GENOMIC DNA]</scope>
    <source>
        <strain evidence="3">ATCC 13939 / DSM 20539 / JCM 16871 / LMG 4051 / NBRC 15346 / NCIMB 9279 / R1 / VKM B-1422</strain>
    </source>
</reference>
<name>Q9RZ48_DEIRA</name>
<evidence type="ECO:0000256" key="1">
    <source>
        <dbReference type="SAM" id="MobiDB-lite"/>
    </source>
</evidence>
<keyword evidence="3" id="KW-1185">Reference proteome</keyword>
<dbReference type="STRING" id="243230.DR_A0106"/>
<gene>
    <name evidence="2" type="ordered locus">DR_A0106</name>
</gene>
<dbReference type="HOGENOM" id="CLU_1851861_0_0_0"/>
<protein>
    <submittedName>
        <fullName evidence="2">Uncharacterized protein</fullName>
    </submittedName>
</protein>
<evidence type="ECO:0000313" key="3">
    <source>
        <dbReference type="Proteomes" id="UP000002524"/>
    </source>
</evidence>
<accession>Q9RZ48</accession>
<dbReference type="GeneID" id="69519001"/>
<dbReference type="EnsemblBacteria" id="AAF12329">
    <property type="protein sequence ID" value="AAF12329"/>
    <property type="gene ID" value="DR_A0106"/>
</dbReference>
<dbReference type="RefSeq" id="WP_010889365.1">
    <property type="nucleotide sequence ID" value="NC_001264.1"/>
</dbReference>
<dbReference type="PaxDb" id="243230-DR_A0106"/>
<dbReference type="EMBL" id="AE001825">
    <property type="protein sequence ID" value="AAF12329.1"/>
    <property type="molecule type" value="Genomic_DNA"/>
</dbReference>
<feature type="region of interest" description="Disordered" evidence="1">
    <location>
        <begin position="136"/>
        <end position="156"/>
    </location>
</feature>
<dbReference type="Proteomes" id="UP000002524">
    <property type="component" value="Chromosome 2"/>
</dbReference>
<evidence type="ECO:0000313" key="2">
    <source>
        <dbReference type="EMBL" id="AAF12329.1"/>
    </source>
</evidence>
<feature type="compositionally biased region" description="Low complexity" evidence="1">
    <location>
        <begin position="136"/>
        <end position="148"/>
    </location>
</feature>
<dbReference type="KEGG" id="dra:DR_A0106"/>
<dbReference type="PIR" id="D75605">
    <property type="entry name" value="D75605"/>
</dbReference>
<dbReference type="AlphaFoldDB" id="Q9RZ48"/>
<proteinExistence type="predicted"/>